<comment type="catalytic activity">
    <reaction evidence="13">
        <text>ATP + H2O = ADP + phosphate + H(+)</text>
        <dbReference type="Rhea" id="RHEA:13065"/>
        <dbReference type="ChEBI" id="CHEBI:15377"/>
        <dbReference type="ChEBI" id="CHEBI:15378"/>
        <dbReference type="ChEBI" id="CHEBI:30616"/>
        <dbReference type="ChEBI" id="CHEBI:43474"/>
        <dbReference type="ChEBI" id="CHEBI:456216"/>
        <dbReference type="EC" id="5.6.2.4"/>
    </reaction>
</comment>
<dbReference type="GO" id="GO:0004527">
    <property type="term" value="F:exonuclease activity"/>
    <property type="evidence" value="ECO:0007669"/>
    <property type="project" value="UniProtKB-KW"/>
</dbReference>
<keyword evidence="3 14" id="KW-0547">Nucleotide-binding</keyword>
<evidence type="ECO:0000256" key="10">
    <source>
        <dbReference type="ARBA" id="ARBA00023235"/>
    </source>
</evidence>
<dbReference type="InterPro" id="IPR027417">
    <property type="entry name" value="P-loop_NTPase"/>
</dbReference>
<dbReference type="InterPro" id="IPR014017">
    <property type="entry name" value="DNA_helicase_UvrD-like_C"/>
</dbReference>
<dbReference type="GO" id="GO:0003677">
    <property type="term" value="F:DNA binding"/>
    <property type="evidence" value="ECO:0007669"/>
    <property type="project" value="InterPro"/>
</dbReference>
<dbReference type="GO" id="GO:0043138">
    <property type="term" value="F:3'-5' DNA helicase activity"/>
    <property type="evidence" value="ECO:0007669"/>
    <property type="project" value="UniProtKB-EC"/>
</dbReference>
<comment type="catalytic activity">
    <reaction evidence="11">
        <text>Couples ATP hydrolysis with the unwinding of duplex DNA by translocating in the 3'-5' direction.</text>
        <dbReference type="EC" id="5.6.2.4"/>
    </reaction>
</comment>
<keyword evidence="8 14" id="KW-0067">ATP-binding</keyword>
<evidence type="ECO:0000256" key="13">
    <source>
        <dbReference type="ARBA" id="ARBA00048988"/>
    </source>
</evidence>
<keyword evidence="4" id="KW-0227">DNA damage</keyword>
<keyword evidence="9" id="KW-0234">DNA repair</keyword>
<evidence type="ECO:0000259" key="15">
    <source>
        <dbReference type="PROSITE" id="PS51198"/>
    </source>
</evidence>
<organism evidence="17 18">
    <name type="scientific">Microbacterium immunditiarum</name>
    <dbReference type="NCBI Taxonomy" id="337480"/>
    <lineage>
        <taxon>Bacteria</taxon>
        <taxon>Bacillati</taxon>
        <taxon>Actinomycetota</taxon>
        <taxon>Actinomycetes</taxon>
        <taxon>Micrococcales</taxon>
        <taxon>Microbacteriaceae</taxon>
        <taxon>Microbacterium</taxon>
    </lineage>
</organism>
<dbReference type="Gene3D" id="1.10.486.10">
    <property type="entry name" value="PCRA, domain 4"/>
    <property type="match status" value="1"/>
</dbReference>
<dbReference type="GO" id="GO:0033202">
    <property type="term" value="C:DNA helicase complex"/>
    <property type="evidence" value="ECO:0007669"/>
    <property type="project" value="TreeGrafter"/>
</dbReference>
<evidence type="ECO:0000256" key="11">
    <source>
        <dbReference type="ARBA" id="ARBA00034617"/>
    </source>
</evidence>
<keyword evidence="7" id="KW-0269">Exonuclease</keyword>
<dbReference type="InterPro" id="IPR038726">
    <property type="entry name" value="PDDEXK_AddAB-type"/>
</dbReference>
<evidence type="ECO:0000313" key="17">
    <source>
        <dbReference type="EMBL" id="NYE19927.1"/>
    </source>
</evidence>
<comment type="similarity">
    <text evidence="1">Belongs to the helicase family. UvrD subfamily.</text>
</comment>
<dbReference type="PROSITE" id="PS51217">
    <property type="entry name" value="UVRD_HELICASE_CTER"/>
    <property type="match status" value="1"/>
</dbReference>
<feature type="domain" description="UvrD-like helicase C-terminal" evidence="16">
    <location>
        <begin position="312"/>
        <end position="616"/>
    </location>
</feature>
<evidence type="ECO:0000256" key="4">
    <source>
        <dbReference type="ARBA" id="ARBA00022763"/>
    </source>
</evidence>
<sequence length="1088" mass="116634">MNPGHRASPTLDEGQRAVVGLGVEASGVVIGGPGTGKTEALVARAARLLREGAVAPEELLVLTPTRQTATALRDRVAAGLDVATPGPLARSIASFAFQLVRAAAVAGGAAPPQLLTAGDQDRVIAELLVGDEEDAAAGRDRWPESLGTGVRRSRPFRSELRALFAQCSDLGLRSAELRALGEASGRETWVAGAGFLGDYRYALSRMRSAHRDPAELVHEAAALLAEAGPDRIGPAAGLRVLLVDDAQELTRGGIALLEAARRRGIAVVAFGDPDIGSGSFRGAGPELFEQLVAVLETVHVLDGPHRGSRALTHLTRTITASIGASGRVEHRRAPGEPAADERIEAVHASSPFEEVDRIARTLRTWHVMDGIPWEELAVIAHDTRQLAHLEAELAAREVPVRAGSAPRPLGREPVVRDIASLVRLGLEEPSLRDPEQLADALLTPFGGLDAVGLRRVRARLRTIELAAGGSRSAKELLAEAMAEPVVLALIDAPDAHRAERLATTLRLVHEAGERGATVHELLWLVWERSGLEREWARRASGTGPLAAEAGRGLDALVALFGAAKRYVERSGADASVDSGPGPFLRDVLESEVPEDLLTVPERPGAVSLLTPAAALGTEFEAVVIAGLQEGVWPNTRLRGGLLDVWRLADDIDAWRARRPSVEPAVLDRRRGVLHEELRLFARAVSRARTRLVVTAVDDDDLGPSPLFSFLPPPSDDGGARDEHPLTLRGLVALHRRTLTTSRDAAARVAAADQLVLLAEAGVPGARPDEWYGVAPPTSTAPVHDLQRAPVRVSPSRLEGFEKCGLDWVIRTLGGDTRSFSAGLGTILHAAMERGGGLDELRAVVDERWGELDFEAPWLERQERTWADTLVRRLDAYLRRFESEGGEPIGAETRFRLEIDAPEDPDAAPRVRPYIERDPATESLLDASAETAELPVATAVLSGSIDRVELYPPDRGEAVPLGSAARRVVVVDLKTGRSEDRVSDAKVVEDAQLAAYQLAIDSGLVEFPPDAENAGARLLVLSRKLKDTHYRIAHQKALTPETRGQFLRRVIADAQGMAAASFIANVDQHCTTDRFGVCRLHTVKAVSSA</sequence>
<keyword evidence="10" id="KW-0413">Isomerase</keyword>
<dbReference type="Pfam" id="PF12705">
    <property type="entry name" value="PDDEXK_1"/>
    <property type="match status" value="1"/>
</dbReference>
<evidence type="ECO:0000313" key="18">
    <source>
        <dbReference type="Proteomes" id="UP000576969"/>
    </source>
</evidence>
<dbReference type="EMBL" id="JACCBV010000001">
    <property type="protein sequence ID" value="NYE19927.1"/>
    <property type="molecule type" value="Genomic_DNA"/>
</dbReference>
<dbReference type="Proteomes" id="UP000576969">
    <property type="component" value="Unassembled WGS sequence"/>
</dbReference>
<evidence type="ECO:0000259" key="16">
    <source>
        <dbReference type="PROSITE" id="PS51217"/>
    </source>
</evidence>
<evidence type="ECO:0000256" key="5">
    <source>
        <dbReference type="ARBA" id="ARBA00022801"/>
    </source>
</evidence>
<dbReference type="Gene3D" id="1.10.10.160">
    <property type="match status" value="1"/>
</dbReference>
<gene>
    <name evidence="17" type="ORF">BJ991_001955</name>
</gene>
<dbReference type="InterPro" id="IPR000212">
    <property type="entry name" value="DNA_helicase_UvrD/REP"/>
</dbReference>
<evidence type="ECO:0000256" key="14">
    <source>
        <dbReference type="PROSITE-ProRule" id="PRU00560"/>
    </source>
</evidence>
<reference evidence="17 18" key="1">
    <citation type="submission" date="2020-07" db="EMBL/GenBank/DDBJ databases">
        <title>Sequencing the genomes of 1000 actinobacteria strains.</title>
        <authorList>
            <person name="Klenk H.-P."/>
        </authorList>
    </citation>
    <scope>NUCLEOTIDE SEQUENCE [LARGE SCALE GENOMIC DNA]</scope>
    <source>
        <strain evidence="17 18">DSM 24662</strain>
    </source>
</reference>
<evidence type="ECO:0000256" key="8">
    <source>
        <dbReference type="ARBA" id="ARBA00022840"/>
    </source>
</evidence>
<dbReference type="PANTHER" id="PTHR11070">
    <property type="entry name" value="UVRD / RECB / PCRA DNA HELICASE FAMILY MEMBER"/>
    <property type="match status" value="1"/>
</dbReference>
<protein>
    <recommendedName>
        <fullName evidence="12">DNA 3'-5' helicase</fullName>
        <ecNumber evidence="12">5.6.2.4</ecNumber>
    </recommendedName>
</protein>
<dbReference type="GO" id="GO:0005829">
    <property type="term" value="C:cytosol"/>
    <property type="evidence" value="ECO:0007669"/>
    <property type="project" value="TreeGrafter"/>
</dbReference>
<evidence type="ECO:0000256" key="1">
    <source>
        <dbReference type="ARBA" id="ARBA00009922"/>
    </source>
</evidence>
<dbReference type="EC" id="5.6.2.4" evidence="12"/>
<proteinExistence type="inferred from homology"/>
<keyword evidence="2" id="KW-0540">Nuclease</keyword>
<feature type="binding site" evidence="14">
    <location>
        <begin position="31"/>
        <end position="38"/>
    </location>
    <ligand>
        <name>ATP</name>
        <dbReference type="ChEBI" id="CHEBI:30616"/>
    </ligand>
</feature>
<dbReference type="GO" id="GO:0000725">
    <property type="term" value="P:recombinational repair"/>
    <property type="evidence" value="ECO:0007669"/>
    <property type="project" value="TreeGrafter"/>
</dbReference>
<dbReference type="InterPro" id="IPR014016">
    <property type="entry name" value="UvrD-like_ATP-bd"/>
</dbReference>
<keyword evidence="6 14" id="KW-0347">Helicase</keyword>
<evidence type="ECO:0000256" key="6">
    <source>
        <dbReference type="ARBA" id="ARBA00022806"/>
    </source>
</evidence>
<dbReference type="Pfam" id="PF00580">
    <property type="entry name" value="UvrD-helicase"/>
    <property type="match status" value="1"/>
</dbReference>
<dbReference type="PROSITE" id="PS51198">
    <property type="entry name" value="UVRD_HELICASE_ATP_BIND"/>
    <property type="match status" value="1"/>
</dbReference>
<dbReference type="PANTHER" id="PTHR11070:SF59">
    <property type="entry name" value="DNA 3'-5' HELICASE"/>
    <property type="match status" value="1"/>
</dbReference>
<evidence type="ECO:0000256" key="12">
    <source>
        <dbReference type="ARBA" id="ARBA00034808"/>
    </source>
</evidence>
<evidence type="ECO:0000256" key="3">
    <source>
        <dbReference type="ARBA" id="ARBA00022741"/>
    </source>
</evidence>
<feature type="domain" description="UvrD-like helicase ATP-binding" evidence="15">
    <location>
        <begin position="10"/>
        <end position="308"/>
    </location>
</feature>
<evidence type="ECO:0000256" key="9">
    <source>
        <dbReference type="ARBA" id="ARBA00023204"/>
    </source>
</evidence>
<dbReference type="InterPro" id="IPR013986">
    <property type="entry name" value="DExx_box_DNA_helicase_dom_sf"/>
</dbReference>
<keyword evidence="5 14" id="KW-0378">Hydrolase</keyword>
<evidence type="ECO:0000256" key="2">
    <source>
        <dbReference type="ARBA" id="ARBA00022722"/>
    </source>
</evidence>
<dbReference type="SUPFAM" id="SSF52540">
    <property type="entry name" value="P-loop containing nucleoside triphosphate hydrolases"/>
    <property type="match status" value="1"/>
</dbReference>
<evidence type="ECO:0000256" key="7">
    <source>
        <dbReference type="ARBA" id="ARBA00022839"/>
    </source>
</evidence>
<dbReference type="Gene3D" id="3.40.50.300">
    <property type="entry name" value="P-loop containing nucleotide triphosphate hydrolases"/>
    <property type="match status" value="2"/>
</dbReference>
<keyword evidence="18" id="KW-1185">Reference proteome</keyword>
<dbReference type="AlphaFoldDB" id="A0A7Y9KHW7"/>
<dbReference type="RefSeq" id="WP_179489568.1">
    <property type="nucleotide sequence ID" value="NZ_JACCBV010000001.1"/>
</dbReference>
<name>A0A7Y9KHW7_9MICO</name>
<accession>A0A7Y9KHW7</accession>
<dbReference type="GO" id="GO:0005524">
    <property type="term" value="F:ATP binding"/>
    <property type="evidence" value="ECO:0007669"/>
    <property type="project" value="UniProtKB-UniRule"/>
</dbReference>
<comment type="caution">
    <text evidence="17">The sequence shown here is derived from an EMBL/GenBank/DDBJ whole genome shotgun (WGS) entry which is preliminary data.</text>
</comment>